<dbReference type="Gene3D" id="1.20.1160.11">
    <property type="entry name" value="Paired amphipathic helix"/>
    <property type="match status" value="2"/>
</dbReference>
<sequence>MESLHAQDEAAHSIEILRQASSFLEQVKMNYENKPEVYKELLRLLKSYSAGRDEAHQHISAQVKALFRGTALRLPQVRNVLIKTIRRGEGTPYAAALVNSAINRVAKVTVGSTAAEDSEEDRIEENAMKTMSAAKNLPGFSVDAGLLEGFRQLLPANVYPTVAGRTMATGGASRFHKEEGRRYMEFLKIYFSDRPDVYERYDVAIEDFERTRIRANRRLYVKARILLQDSPKLFEGFQNFMPENGKGELYRTSAGKLRWWHYHADHVTYEK</sequence>
<organism evidence="4">
    <name type="scientific">Pseudogymnoascus destructans</name>
    <dbReference type="NCBI Taxonomy" id="655981"/>
    <lineage>
        <taxon>Eukaryota</taxon>
        <taxon>Fungi</taxon>
        <taxon>Dikarya</taxon>
        <taxon>Ascomycota</taxon>
        <taxon>Pezizomycotina</taxon>
        <taxon>Leotiomycetes</taxon>
        <taxon>Thelebolales</taxon>
        <taxon>Thelebolaceae</taxon>
        <taxon>Pseudogymnoascus</taxon>
    </lineage>
</organism>
<dbReference type="GO" id="GO:0005634">
    <property type="term" value="C:nucleus"/>
    <property type="evidence" value="ECO:0007669"/>
    <property type="project" value="UniProtKB-SubCell"/>
</dbReference>
<dbReference type="GO" id="GO:0003714">
    <property type="term" value="F:transcription corepressor activity"/>
    <property type="evidence" value="ECO:0007669"/>
    <property type="project" value="InterPro"/>
</dbReference>
<accession>A0A177AGJ1</accession>
<gene>
    <name evidence="4" type="ORF">VC83_02822</name>
</gene>
<comment type="subcellular location">
    <subcellularLocation>
        <location evidence="1 3">Nucleus</location>
    </subcellularLocation>
</comment>
<dbReference type="InterPro" id="IPR039774">
    <property type="entry name" value="Sin3-like"/>
</dbReference>
<evidence type="ECO:0000256" key="3">
    <source>
        <dbReference type="PROSITE-ProRule" id="PRU00810"/>
    </source>
</evidence>
<keyword evidence="2 3" id="KW-0539">Nucleus</keyword>
<evidence type="ECO:0000256" key="1">
    <source>
        <dbReference type="ARBA" id="ARBA00004123"/>
    </source>
</evidence>
<dbReference type="PROSITE" id="PS51477">
    <property type="entry name" value="PAH"/>
    <property type="match status" value="1"/>
</dbReference>
<proteinExistence type="predicted"/>
<dbReference type="InterPro" id="IPR036600">
    <property type="entry name" value="PAH_sf"/>
</dbReference>
<reference evidence="4" key="1">
    <citation type="submission" date="2016-03" db="EMBL/GenBank/DDBJ databases">
        <title>Updated assembly of Pseudogymnoascus destructans, the fungus causing white-nose syndrome of bats.</title>
        <authorList>
            <person name="Palmer J.M."/>
            <person name="Drees K.P."/>
            <person name="Foster J.T."/>
            <person name="Lindner D.L."/>
        </authorList>
    </citation>
    <scope>NUCLEOTIDE SEQUENCE [LARGE SCALE GENOMIC DNA]</scope>
    <source>
        <strain evidence="4">20631-21</strain>
    </source>
</reference>
<dbReference type="Proteomes" id="UP000077154">
    <property type="component" value="Unassembled WGS sequence"/>
</dbReference>
<evidence type="ECO:0000256" key="2">
    <source>
        <dbReference type="ARBA" id="ARBA00023242"/>
    </source>
</evidence>
<dbReference type="VEuPathDB" id="FungiDB:GMDG_00192"/>
<dbReference type="RefSeq" id="XP_024325575.1">
    <property type="nucleotide sequence ID" value="XM_024466476.1"/>
</dbReference>
<dbReference type="EMBL" id="KV441392">
    <property type="protein sequence ID" value="OAF60293.2"/>
    <property type="molecule type" value="Genomic_DNA"/>
</dbReference>
<dbReference type="AlphaFoldDB" id="A0A177AGJ1"/>
<dbReference type="OrthoDB" id="3436473at2759"/>
<protein>
    <submittedName>
        <fullName evidence="4">Uncharacterized protein</fullName>
    </submittedName>
</protein>
<evidence type="ECO:0000313" key="4">
    <source>
        <dbReference type="EMBL" id="OAF60293.2"/>
    </source>
</evidence>
<dbReference type="GeneID" id="36285900"/>
<dbReference type="SUPFAM" id="SSF47762">
    <property type="entry name" value="PAH2 domain"/>
    <property type="match status" value="2"/>
</dbReference>
<dbReference type="InterPro" id="IPR003822">
    <property type="entry name" value="PAH"/>
</dbReference>
<name>A0A177AGJ1_9PEZI</name>
<dbReference type="PANTHER" id="PTHR12346">
    <property type="entry name" value="SIN3B-RELATED"/>
    <property type="match status" value="1"/>
</dbReference>
<dbReference type="eggNOG" id="KOG4204">
    <property type="taxonomic scope" value="Eukaryota"/>
</dbReference>